<feature type="transmembrane region" description="Helical" evidence="1">
    <location>
        <begin position="49"/>
        <end position="68"/>
    </location>
</feature>
<protein>
    <submittedName>
        <fullName evidence="2">Uncharacterized protein DUF5134</fullName>
    </submittedName>
</protein>
<comment type="caution">
    <text evidence="2">The sequence shown here is derived from an EMBL/GenBank/DDBJ whole genome shotgun (WGS) entry which is preliminary data.</text>
</comment>
<feature type="transmembrane region" description="Helical" evidence="1">
    <location>
        <begin position="161"/>
        <end position="180"/>
    </location>
</feature>
<keyword evidence="3" id="KW-1185">Reference proteome</keyword>
<dbReference type="OrthoDB" id="5185426at2"/>
<gene>
    <name evidence="2" type="ORF">CLV47_101317</name>
</gene>
<keyword evidence="1" id="KW-1133">Transmembrane helix</keyword>
<feature type="transmembrane region" description="Helical" evidence="1">
    <location>
        <begin position="80"/>
        <end position="99"/>
    </location>
</feature>
<evidence type="ECO:0000313" key="3">
    <source>
        <dbReference type="Proteomes" id="UP000237752"/>
    </source>
</evidence>
<reference evidence="2 3" key="1">
    <citation type="submission" date="2018-03" db="EMBL/GenBank/DDBJ databases">
        <title>Genomic Encyclopedia of Archaeal and Bacterial Type Strains, Phase II (KMG-II): from individual species to whole genera.</title>
        <authorList>
            <person name="Goeker M."/>
        </authorList>
    </citation>
    <scope>NUCLEOTIDE SEQUENCE [LARGE SCALE GENOMIC DNA]</scope>
    <source>
        <strain evidence="2 3">DSM 100065</strain>
    </source>
</reference>
<accession>A0A2T1A6F3</accession>
<dbReference type="EMBL" id="PVUE01000001">
    <property type="protein sequence ID" value="PRZ44192.1"/>
    <property type="molecule type" value="Genomic_DNA"/>
</dbReference>
<feature type="transmembrane region" description="Helical" evidence="1">
    <location>
        <begin position="20"/>
        <end position="42"/>
    </location>
</feature>
<evidence type="ECO:0000256" key="1">
    <source>
        <dbReference type="SAM" id="Phobius"/>
    </source>
</evidence>
<keyword evidence="1" id="KW-0472">Membrane</keyword>
<name>A0A2T1A6F3_9ACTN</name>
<proteinExistence type="predicted"/>
<evidence type="ECO:0000313" key="2">
    <source>
        <dbReference type="EMBL" id="PRZ44192.1"/>
    </source>
</evidence>
<dbReference type="Pfam" id="PF17197">
    <property type="entry name" value="DUF5134"/>
    <property type="match status" value="1"/>
</dbReference>
<dbReference type="AlphaFoldDB" id="A0A2T1A6F3"/>
<sequence>MNGSGMDPVMTMDMPLLPGWLEVLWALVLGAVAITHLWHVWWMSGRARWWHLAHVLMAAAMMVMYLAAQPAHADLYRAGVALFGALTISMILTCIWWASQDNFPNWLWAASTVGMLVMAYMSLPVGDHLATVTYLLVVYLAGEALVWVCNPLRLAADVTPAVRLSLAVMALGMGYMLVAMQTMHMHVVPAVMTMH</sequence>
<keyword evidence="1" id="KW-0812">Transmembrane</keyword>
<dbReference type="InterPro" id="IPR033458">
    <property type="entry name" value="DUF5134"/>
</dbReference>
<organism evidence="2 3">
    <name type="scientific">Antricoccus suffuscus</name>
    <dbReference type="NCBI Taxonomy" id="1629062"/>
    <lineage>
        <taxon>Bacteria</taxon>
        <taxon>Bacillati</taxon>
        <taxon>Actinomycetota</taxon>
        <taxon>Actinomycetes</taxon>
        <taxon>Geodermatophilales</taxon>
        <taxon>Antricoccaceae</taxon>
        <taxon>Antricoccus</taxon>
    </lineage>
</organism>
<dbReference type="Proteomes" id="UP000237752">
    <property type="component" value="Unassembled WGS sequence"/>
</dbReference>
<feature type="transmembrane region" description="Helical" evidence="1">
    <location>
        <begin position="129"/>
        <end position="149"/>
    </location>
</feature>
<feature type="transmembrane region" description="Helical" evidence="1">
    <location>
        <begin position="106"/>
        <end position="123"/>
    </location>
</feature>